<dbReference type="GO" id="GO:0005975">
    <property type="term" value="P:carbohydrate metabolic process"/>
    <property type="evidence" value="ECO:0007669"/>
    <property type="project" value="InterPro"/>
</dbReference>
<organism evidence="3 4">
    <name type="scientific">Postia placenta MAD-698-R-SB12</name>
    <dbReference type="NCBI Taxonomy" id="670580"/>
    <lineage>
        <taxon>Eukaryota</taxon>
        <taxon>Fungi</taxon>
        <taxon>Dikarya</taxon>
        <taxon>Basidiomycota</taxon>
        <taxon>Agaricomycotina</taxon>
        <taxon>Agaricomycetes</taxon>
        <taxon>Polyporales</taxon>
        <taxon>Adustoporiaceae</taxon>
        <taxon>Rhodonia</taxon>
    </lineage>
</organism>
<dbReference type="RefSeq" id="XP_024337460.1">
    <property type="nucleotide sequence ID" value="XM_024488983.1"/>
</dbReference>
<feature type="domain" description="Glycosyl hydrolase family 92" evidence="1">
    <location>
        <begin position="249"/>
        <end position="701"/>
    </location>
</feature>
<evidence type="ECO:0000259" key="2">
    <source>
        <dbReference type="Pfam" id="PF17678"/>
    </source>
</evidence>
<reference evidence="3 4" key="1">
    <citation type="submission" date="2017-04" db="EMBL/GenBank/DDBJ databases">
        <title>Genome Sequence of the Model Brown-Rot Fungus Postia placenta SB12.</title>
        <authorList>
            <consortium name="DOE Joint Genome Institute"/>
            <person name="Gaskell J."/>
            <person name="Kersten P."/>
            <person name="Larrondo L.F."/>
            <person name="Canessa P."/>
            <person name="Martinez D."/>
            <person name="Hibbett D."/>
            <person name="Schmoll M."/>
            <person name="Kubicek C.P."/>
            <person name="Martinez A.T."/>
            <person name="Yadav J."/>
            <person name="Master E."/>
            <person name="Magnuson J.K."/>
            <person name="James T."/>
            <person name="Yaver D."/>
            <person name="Berka R."/>
            <person name="Labutti K."/>
            <person name="Lipzen A."/>
            <person name="Aerts A."/>
            <person name="Barry K."/>
            <person name="Henrissat B."/>
            <person name="Blanchette R."/>
            <person name="Grigoriev I."/>
            <person name="Cullen D."/>
        </authorList>
    </citation>
    <scope>NUCLEOTIDE SEQUENCE [LARGE SCALE GENOMIC DNA]</scope>
    <source>
        <strain evidence="3 4">MAD-698-R-SB12</strain>
    </source>
</reference>
<dbReference type="Gene3D" id="1.20.1610.10">
    <property type="entry name" value="alpha-1,2-mannosidases domains"/>
    <property type="match status" value="1"/>
</dbReference>
<dbReference type="EMBL" id="KZ110600">
    <property type="protein sequence ID" value="OSX60666.1"/>
    <property type="molecule type" value="Genomic_DNA"/>
</dbReference>
<sequence>MIPSTAPPFAMTRWVAQTTENYVSVLPYNHTYTTIHGFQGTHQPAIWMGESGQVVVTPGVGTVQSAFDDRGLDIVYDDDGRREAVSVSYYAVDMEAPASEGGGIISAEMSATSRVGHLRFTFTNTSTAPWVLVEATRASTLGSPASPNGTWLTFPAGSVSVSPDSREICGHNPERQDEILGPNPAPGWAGYFCARFSAPLASWGVRQGSADAPGVQSGAGTELAAYAVFPAGTESVDVRVGVSFISTEQARASIDAEVPDGTPLEETARVTRAAWVDKLGRVQIEGASAEERVSFYTGFFHTLQYPYEQDEGGQYYSGYDNAVHEGSSYTGYSNWDTFRAEWPWLILIAPERIPGMVRSMLQDYVEGGWLPMWKNIVGAISTHADSLIAEAVIKNITGFDLETAYAAVYKDATVPPFEDWIISYYDREEGVGYEVRAGLSSVYEEHGWVANDIHSEAASRTLDFAYDDYAVSVLAAYLGHDEDAAFFRNRADTAPFTIFNNATGFMEARNANGSWAGQDEGWTEGDMWAYTFDVIQDIPGLIAHRGGNASFVQFLDEHFDGGHNDQTNEPSHHIPYLYALAGAASKGQERIRQIAAANYNATIDGLSGNDDCGQMSAWYIFSALGFYPVDPVSATYVIGTPFYDKITIDLPGVAQPLVITSNGAPTMPYVKSVTVNGESFDAPIITHEQIASGGEIIFEMAAEPQEWASATLAGKGNTANQHLDTTQHDEL</sequence>
<dbReference type="InterPro" id="IPR012939">
    <property type="entry name" value="Glyco_hydro_92"/>
</dbReference>
<dbReference type="Gene3D" id="3.30.2080.10">
    <property type="entry name" value="GH92 mannosidase domain"/>
    <property type="match status" value="1"/>
</dbReference>
<dbReference type="NCBIfam" id="TIGR01180">
    <property type="entry name" value="aman2_put"/>
    <property type="match status" value="1"/>
</dbReference>
<keyword evidence="3" id="KW-0378">Hydrolase</keyword>
<dbReference type="GO" id="GO:0005829">
    <property type="term" value="C:cytosol"/>
    <property type="evidence" value="ECO:0007669"/>
    <property type="project" value="TreeGrafter"/>
</dbReference>
<evidence type="ECO:0000313" key="4">
    <source>
        <dbReference type="Proteomes" id="UP000194127"/>
    </source>
</evidence>
<dbReference type="Pfam" id="PF17678">
    <property type="entry name" value="Glyco_hydro_92N"/>
    <property type="match status" value="1"/>
</dbReference>
<dbReference type="GO" id="GO:0006516">
    <property type="term" value="P:glycoprotein catabolic process"/>
    <property type="evidence" value="ECO:0007669"/>
    <property type="project" value="TreeGrafter"/>
</dbReference>
<feature type="domain" description="Glycosyl hydrolase family 92 N-terminal" evidence="2">
    <location>
        <begin position="1"/>
        <end position="243"/>
    </location>
</feature>
<evidence type="ECO:0000313" key="3">
    <source>
        <dbReference type="EMBL" id="OSX60666.1"/>
    </source>
</evidence>
<dbReference type="Gene3D" id="1.20.1050.60">
    <property type="entry name" value="alpha-1,2-mannosidase"/>
    <property type="match status" value="1"/>
</dbReference>
<dbReference type="GO" id="GO:0005634">
    <property type="term" value="C:nucleus"/>
    <property type="evidence" value="ECO:0007669"/>
    <property type="project" value="TreeGrafter"/>
</dbReference>
<dbReference type="InterPro" id="IPR014718">
    <property type="entry name" value="GH-type_carb-bd"/>
</dbReference>
<dbReference type="STRING" id="670580.A0A1X6MWQ6"/>
<dbReference type="InterPro" id="IPR008928">
    <property type="entry name" value="6-hairpin_glycosidase_sf"/>
</dbReference>
<accession>A0A1X6MWQ6</accession>
<gene>
    <name evidence="3" type="ORF">POSPLADRAFT_1183194</name>
</gene>
<dbReference type="FunFam" id="3.30.2080.10:FF:000001">
    <property type="entry name" value="Alpha-1,2-mannosidase subfamily"/>
    <property type="match status" value="1"/>
</dbReference>
<protein>
    <submittedName>
        <fullName evidence="3">Glycoside hydrolase family 92 protein</fullName>
    </submittedName>
</protein>
<dbReference type="InterPro" id="IPR041371">
    <property type="entry name" value="GH92_N"/>
</dbReference>
<dbReference type="OrthoDB" id="449263at2759"/>
<dbReference type="GO" id="GO:0030246">
    <property type="term" value="F:carbohydrate binding"/>
    <property type="evidence" value="ECO:0007669"/>
    <property type="project" value="InterPro"/>
</dbReference>
<dbReference type="Gene3D" id="2.70.98.10">
    <property type="match status" value="1"/>
</dbReference>
<proteinExistence type="predicted"/>
<dbReference type="PANTHER" id="PTHR12143:SF43">
    <property type="entry name" value="PUTATIVE-RELATED"/>
    <property type="match status" value="1"/>
</dbReference>
<name>A0A1X6MWQ6_9APHY</name>
<keyword evidence="4" id="KW-1185">Reference proteome</keyword>
<dbReference type="InterPro" id="IPR005887">
    <property type="entry name" value="GH92_a_mannosidase_put"/>
</dbReference>
<dbReference type="InterPro" id="IPR050883">
    <property type="entry name" value="PNGase"/>
</dbReference>
<dbReference type="SUPFAM" id="SSF48208">
    <property type="entry name" value="Six-hairpin glycosidases"/>
    <property type="match status" value="1"/>
</dbReference>
<dbReference type="Pfam" id="PF07971">
    <property type="entry name" value="Glyco_hydro_92"/>
    <property type="match status" value="1"/>
</dbReference>
<dbReference type="GeneID" id="36333932"/>
<dbReference type="GO" id="GO:0000224">
    <property type="term" value="F:peptide-N4-(N-acetyl-beta-glucosaminyl)asparagine amidase activity"/>
    <property type="evidence" value="ECO:0007669"/>
    <property type="project" value="TreeGrafter"/>
</dbReference>
<dbReference type="Proteomes" id="UP000194127">
    <property type="component" value="Unassembled WGS sequence"/>
</dbReference>
<dbReference type="PANTHER" id="PTHR12143">
    <property type="entry name" value="PEPTIDE N-GLYCANASE PNGASE -RELATED"/>
    <property type="match status" value="1"/>
</dbReference>
<evidence type="ECO:0000259" key="1">
    <source>
        <dbReference type="Pfam" id="PF07971"/>
    </source>
</evidence>
<dbReference type="AlphaFoldDB" id="A0A1X6MWQ6"/>